<keyword evidence="3" id="KW-1185">Reference proteome</keyword>
<feature type="compositionally biased region" description="Polar residues" evidence="1">
    <location>
        <begin position="185"/>
        <end position="195"/>
    </location>
</feature>
<sequence length="380" mass="41416">MLPTEPKSEITVIQTEQPMLNSKNTVVANNPMRQFANKVGGLIMKYPFGVLVLSSLGIHAAFALVAPNPLKKPEPREVVVSTLPVVKLPPKTLTTNSKTNKSLIDNLFVKSAPKTNSPLNPFPDISSSSPLTTLDLDSFSNFEDLPPVADPFSVPPLPDDIDKPQFVKPKSPVPTPPKNPPTQPRFNQSEQIDNTSPPPVKQTDNIKPEYQNGGLKKDVTSPPATTKKSANGEDANSTKNLQGAVAANSSNSDRPEKEIGNISALYTTDKQIIDLLSKNLIRNTQIAPADALISNPDLNREKGVTWIPPKVSNTSGKSGSVTFMWLVDPSGEVQTRFLKSSGIKELDDIARETVKDYKFKPIEDPQSGKYRLVTAKYDFP</sequence>
<protein>
    <recommendedName>
        <fullName evidence="4">TonB C-terminal domain-containing protein</fullName>
    </recommendedName>
</protein>
<feature type="region of interest" description="Disordered" evidence="1">
    <location>
        <begin position="150"/>
        <end position="239"/>
    </location>
</feature>
<evidence type="ECO:0000313" key="3">
    <source>
        <dbReference type="Proteomes" id="UP001301388"/>
    </source>
</evidence>
<evidence type="ECO:0000313" key="2">
    <source>
        <dbReference type="EMBL" id="MEA5477009.1"/>
    </source>
</evidence>
<evidence type="ECO:0008006" key="4">
    <source>
        <dbReference type="Google" id="ProtNLM"/>
    </source>
</evidence>
<feature type="compositionally biased region" description="Polar residues" evidence="1">
    <location>
        <begin position="222"/>
        <end position="239"/>
    </location>
</feature>
<dbReference type="EMBL" id="JAYGIE010000015">
    <property type="protein sequence ID" value="MEA5477009.1"/>
    <property type="molecule type" value="Genomic_DNA"/>
</dbReference>
<accession>A0ABU5TFH7</accession>
<dbReference type="SUPFAM" id="SSF74653">
    <property type="entry name" value="TolA/TonB C-terminal domain"/>
    <property type="match status" value="1"/>
</dbReference>
<comment type="caution">
    <text evidence="2">The sequence shown here is derived from an EMBL/GenBank/DDBJ whole genome shotgun (WGS) entry which is preliminary data.</text>
</comment>
<reference evidence="2 3" key="1">
    <citation type="submission" date="2023-12" db="EMBL/GenBank/DDBJ databases">
        <title>Baltic Sea Cyanobacteria.</title>
        <authorList>
            <person name="Delbaje E."/>
            <person name="Fewer D.P."/>
            <person name="Shishido T.K."/>
        </authorList>
    </citation>
    <scope>NUCLEOTIDE SEQUENCE [LARGE SCALE GENOMIC DNA]</scope>
    <source>
        <strain evidence="2 3">UHCC 0370</strain>
    </source>
</reference>
<organism evidence="2 3">
    <name type="scientific">Pseudanabaena galeata UHCC 0370</name>
    <dbReference type="NCBI Taxonomy" id="3110310"/>
    <lineage>
        <taxon>Bacteria</taxon>
        <taxon>Bacillati</taxon>
        <taxon>Cyanobacteriota</taxon>
        <taxon>Cyanophyceae</taxon>
        <taxon>Pseudanabaenales</taxon>
        <taxon>Pseudanabaenaceae</taxon>
        <taxon>Pseudanabaena</taxon>
    </lineage>
</organism>
<gene>
    <name evidence="2" type="ORF">VB774_05195</name>
</gene>
<dbReference type="Proteomes" id="UP001301388">
    <property type="component" value="Unassembled WGS sequence"/>
</dbReference>
<evidence type="ECO:0000256" key="1">
    <source>
        <dbReference type="SAM" id="MobiDB-lite"/>
    </source>
</evidence>
<proteinExistence type="predicted"/>
<feature type="compositionally biased region" description="Pro residues" evidence="1">
    <location>
        <begin position="171"/>
        <end position="183"/>
    </location>
</feature>
<dbReference type="RefSeq" id="WP_323260357.1">
    <property type="nucleotide sequence ID" value="NZ_JAYGIE010000015.1"/>
</dbReference>
<dbReference type="Gene3D" id="3.30.1150.10">
    <property type="match status" value="1"/>
</dbReference>
<name>A0ABU5TFH7_9CYAN</name>